<proteinExistence type="predicted"/>
<keyword evidence="3" id="KW-1185">Reference proteome</keyword>
<organism evidence="2 3">
    <name type="scientific">Aldrovandia affinis</name>
    <dbReference type="NCBI Taxonomy" id="143900"/>
    <lineage>
        <taxon>Eukaryota</taxon>
        <taxon>Metazoa</taxon>
        <taxon>Chordata</taxon>
        <taxon>Craniata</taxon>
        <taxon>Vertebrata</taxon>
        <taxon>Euteleostomi</taxon>
        <taxon>Actinopterygii</taxon>
        <taxon>Neopterygii</taxon>
        <taxon>Teleostei</taxon>
        <taxon>Notacanthiformes</taxon>
        <taxon>Halosauridae</taxon>
        <taxon>Aldrovandia</taxon>
    </lineage>
</organism>
<reference evidence="2" key="1">
    <citation type="journal article" date="2023" name="Science">
        <title>Genome structures resolve the early diversification of teleost fishes.</title>
        <authorList>
            <person name="Parey E."/>
            <person name="Louis A."/>
            <person name="Montfort J."/>
            <person name="Bouchez O."/>
            <person name="Roques C."/>
            <person name="Iampietro C."/>
            <person name="Lluch J."/>
            <person name="Castinel A."/>
            <person name="Donnadieu C."/>
            <person name="Desvignes T."/>
            <person name="Floi Bucao C."/>
            <person name="Jouanno E."/>
            <person name="Wen M."/>
            <person name="Mejri S."/>
            <person name="Dirks R."/>
            <person name="Jansen H."/>
            <person name="Henkel C."/>
            <person name="Chen W.J."/>
            <person name="Zahm M."/>
            <person name="Cabau C."/>
            <person name="Klopp C."/>
            <person name="Thompson A.W."/>
            <person name="Robinson-Rechavi M."/>
            <person name="Braasch I."/>
            <person name="Lecointre G."/>
            <person name="Bobe J."/>
            <person name="Postlethwait J.H."/>
            <person name="Berthelot C."/>
            <person name="Roest Crollius H."/>
            <person name="Guiguen Y."/>
        </authorList>
    </citation>
    <scope>NUCLEOTIDE SEQUENCE</scope>
    <source>
        <strain evidence="2">NC1722</strain>
    </source>
</reference>
<protein>
    <submittedName>
        <fullName evidence="2">Uncharacterized protein</fullName>
    </submittedName>
</protein>
<evidence type="ECO:0000313" key="3">
    <source>
        <dbReference type="Proteomes" id="UP001221898"/>
    </source>
</evidence>
<evidence type="ECO:0000256" key="1">
    <source>
        <dbReference type="SAM" id="MobiDB-lite"/>
    </source>
</evidence>
<gene>
    <name evidence="2" type="ORF">AAFF_G00107410</name>
</gene>
<name>A0AAD7RU21_9TELE</name>
<accession>A0AAD7RU21</accession>
<feature type="region of interest" description="Disordered" evidence="1">
    <location>
        <begin position="1"/>
        <end position="32"/>
    </location>
</feature>
<dbReference type="Proteomes" id="UP001221898">
    <property type="component" value="Unassembled WGS sequence"/>
</dbReference>
<dbReference type="AlphaFoldDB" id="A0AAD7RU21"/>
<dbReference type="EMBL" id="JAINUG010000170">
    <property type="protein sequence ID" value="KAJ8390347.1"/>
    <property type="molecule type" value="Genomic_DNA"/>
</dbReference>
<sequence>MVQTDGENAAGLPTSDCQNQTSSFRGKSGRGGFQWAPLDATYRSPFTALYRQLLPGPHWSQASCRVPHRSPPPPVRSRRAQRSNGHLVLKVWE</sequence>
<feature type="region of interest" description="Disordered" evidence="1">
    <location>
        <begin position="60"/>
        <end position="84"/>
    </location>
</feature>
<evidence type="ECO:0000313" key="2">
    <source>
        <dbReference type="EMBL" id="KAJ8390347.1"/>
    </source>
</evidence>
<comment type="caution">
    <text evidence="2">The sequence shown here is derived from an EMBL/GenBank/DDBJ whole genome shotgun (WGS) entry which is preliminary data.</text>
</comment>